<comment type="caution">
    <text evidence="2">The sequence shown here is derived from an EMBL/GenBank/DDBJ whole genome shotgun (WGS) entry which is preliminary data.</text>
</comment>
<reference evidence="2 3" key="1">
    <citation type="submission" date="2015-03" db="EMBL/GenBank/DDBJ databases">
        <title>Draft genome sequence of Elstera litoralis.</title>
        <authorList>
            <person name="Rahalkar M.C."/>
            <person name="Dhakephalkar P.K."/>
            <person name="Pore S.D."/>
            <person name="Arora P."/>
            <person name="Kapse N.G."/>
            <person name="Pandit P.S."/>
        </authorList>
    </citation>
    <scope>NUCLEOTIDE SEQUENCE [LARGE SCALE GENOMIC DNA]</scope>
    <source>
        <strain evidence="2 3">Dia-1</strain>
    </source>
</reference>
<protein>
    <recommendedName>
        <fullName evidence="4">Lipoprotein</fullName>
    </recommendedName>
</protein>
<dbReference type="AlphaFoldDB" id="A0A0F3ITL0"/>
<dbReference type="Proteomes" id="UP000033774">
    <property type="component" value="Unassembled WGS sequence"/>
</dbReference>
<dbReference type="EMBL" id="LAJY01000407">
    <property type="protein sequence ID" value="KJV08944.1"/>
    <property type="molecule type" value="Genomic_DNA"/>
</dbReference>
<dbReference type="PROSITE" id="PS51257">
    <property type="entry name" value="PROKAR_LIPOPROTEIN"/>
    <property type="match status" value="1"/>
</dbReference>
<feature type="chain" id="PRO_5002462427" description="Lipoprotein" evidence="1">
    <location>
        <begin position="21"/>
        <end position="339"/>
    </location>
</feature>
<keyword evidence="3" id="KW-1185">Reference proteome</keyword>
<proteinExistence type="predicted"/>
<evidence type="ECO:0000313" key="2">
    <source>
        <dbReference type="EMBL" id="KJV08944.1"/>
    </source>
</evidence>
<organism evidence="2 3">
    <name type="scientific">Elstera litoralis</name>
    <dbReference type="NCBI Taxonomy" id="552518"/>
    <lineage>
        <taxon>Bacteria</taxon>
        <taxon>Pseudomonadati</taxon>
        <taxon>Pseudomonadota</taxon>
        <taxon>Alphaproteobacteria</taxon>
        <taxon>Rhodospirillales</taxon>
        <taxon>Rhodospirillaceae</taxon>
        <taxon>Elstera</taxon>
    </lineage>
</organism>
<evidence type="ECO:0000313" key="3">
    <source>
        <dbReference type="Proteomes" id="UP000033774"/>
    </source>
</evidence>
<evidence type="ECO:0000256" key="1">
    <source>
        <dbReference type="SAM" id="SignalP"/>
    </source>
</evidence>
<accession>A0A0F3ITL0</accession>
<name>A0A0F3ITL0_9PROT</name>
<sequence length="339" mass="37580">MRLCQTLVICGFALALASCATQPALPPNATVADVAKAMKGLSPRDPAYQELLDRLADPVRTPPTVESEYNRANALFNRARAFETLTPPDWVAANNDYKRVITEYGQNPDAVIDLIVSASLLNAATNTTKIDPRRLPEALDGYNQVLARVRETRGAKAQELAVLAYHNMNFDLRQGTPEQRKQGLAGFETLVQRYRTSPLPEVRLWVVSALVNLADETQETPSKAIAYADDALTLTSALAAGVQERWKAEAALKKTGGLFKLGKNDDALSLSRSLFETNYNSTNIIQRRIAARAALNILVYQRDTFPKKLAEIEAINQEIQTKFAKETDRSIQIFKLRSF</sequence>
<feature type="signal peptide" evidence="1">
    <location>
        <begin position="1"/>
        <end position="20"/>
    </location>
</feature>
<gene>
    <name evidence="2" type="ORF">VZ95_14560</name>
</gene>
<keyword evidence="1" id="KW-0732">Signal</keyword>
<evidence type="ECO:0008006" key="4">
    <source>
        <dbReference type="Google" id="ProtNLM"/>
    </source>
</evidence>